<dbReference type="eggNOG" id="COG3832">
    <property type="taxonomic scope" value="Bacteria"/>
</dbReference>
<dbReference type="SUPFAM" id="SSF55961">
    <property type="entry name" value="Bet v1-like"/>
    <property type="match status" value="1"/>
</dbReference>
<dbReference type="EMBL" id="CM001439">
    <property type="protein sequence ID" value="EHR52669.1"/>
    <property type="molecule type" value="Genomic_DNA"/>
</dbReference>
<evidence type="ECO:0000313" key="1">
    <source>
        <dbReference type="EMBL" id="EHR52669.1"/>
    </source>
</evidence>
<dbReference type="HOGENOM" id="CLU_099837_0_0_11"/>
<reference evidence="1 2" key="1">
    <citation type="journal article" date="2012" name="Stand. Genomic Sci.">
        <title>Genome sequence of the ocean sediment bacterium Saccharomonospora marina type strain (XMU15(T)).</title>
        <authorList>
            <person name="Klenk H.P."/>
            <person name="Lu M."/>
            <person name="Lucas S."/>
            <person name="Lapidus A."/>
            <person name="Copeland A."/>
            <person name="Pitluck S."/>
            <person name="Goodwin L.A."/>
            <person name="Han C."/>
            <person name="Tapia R."/>
            <person name="Brambilla E.M."/>
            <person name="Potter G."/>
            <person name="Land M."/>
            <person name="Ivanova N."/>
            <person name="Rohde M."/>
            <person name="Goker M."/>
            <person name="Detter J.C."/>
            <person name="Li W.J."/>
            <person name="Kyrpides N.C."/>
            <person name="Woyke T."/>
        </authorList>
    </citation>
    <scope>NUCLEOTIDE SEQUENCE [LARGE SCALE GENOMIC DNA]</scope>
    <source>
        <strain evidence="1 2">XMU15</strain>
    </source>
</reference>
<gene>
    <name evidence="1" type="ORF">SacmaDRAFT_4484</name>
</gene>
<protein>
    <recommendedName>
        <fullName evidence="3">Polyketide cyclase / dehydrase and lipid transport</fullName>
    </recommendedName>
</protein>
<accession>H5XAV9</accession>
<dbReference type="Proteomes" id="UP000004926">
    <property type="component" value="Chromosome"/>
</dbReference>
<sequence>MWAFRLCAGAAGVASIEAVKKTKLAAITTGALAGAATAAVASYPLLWRQWCLTWGATAEETGNAMPGDDLLAEPDMLSTRAITIEAPPSDVWPWLVQMGSGRGGAYTYDWVENLLGLDMHSVDEIVPELQNLDLGDVLPVGSNGPALRVEVLRPEQALVLRSADGQWVWAFTLSPLPEGTRLVSRNRIATPGASPPRRAFNFAVMEPGSLIMERKMLLGIKERAERLANTRCAGRSIEVRTGADVSAVDGQE</sequence>
<dbReference type="STRING" id="882083.SacmaDRAFT_4484"/>
<dbReference type="InterPro" id="IPR023393">
    <property type="entry name" value="START-like_dom_sf"/>
</dbReference>
<name>H5XAV9_9PSEU</name>
<dbReference type="AlphaFoldDB" id="H5XAV9"/>
<keyword evidence="2" id="KW-1185">Reference proteome</keyword>
<organism evidence="1 2">
    <name type="scientific">Saccharomonospora marina XMU15</name>
    <dbReference type="NCBI Taxonomy" id="882083"/>
    <lineage>
        <taxon>Bacteria</taxon>
        <taxon>Bacillati</taxon>
        <taxon>Actinomycetota</taxon>
        <taxon>Actinomycetes</taxon>
        <taxon>Pseudonocardiales</taxon>
        <taxon>Pseudonocardiaceae</taxon>
        <taxon>Saccharomonospora</taxon>
    </lineage>
</organism>
<dbReference type="Gene3D" id="3.30.530.20">
    <property type="match status" value="1"/>
</dbReference>
<evidence type="ECO:0008006" key="3">
    <source>
        <dbReference type="Google" id="ProtNLM"/>
    </source>
</evidence>
<evidence type="ECO:0000313" key="2">
    <source>
        <dbReference type="Proteomes" id="UP000004926"/>
    </source>
</evidence>
<proteinExistence type="predicted"/>